<name>A0A1E5P7Q7_9ACTN</name>
<evidence type="ECO:0000313" key="3">
    <source>
        <dbReference type="Proteomes" id="UP000095759"/>
    </source>
</evidence>
<dbReference type="EMBL" id="MEHJ01000001">
    <property type="protein sequence ID" value="OEJ25559.1"/>
    <property type="molecule type" value="Genomic_DNA"/>
</dbReference>
<dbReference type="OrthoDB" id="5193571at2"/>
<feature type="region of interest" description="Disordered" evidence="1">
    <location>
        <begin position="1"/>
        <end position="23"/>
    </location>
</feature>
<evidence type="ECO:0000313" key="2">
    <source>
        <dbReference type="EMBL" id="OEJ25559.1"/>
    </source>
</evidence>
<dbReference type="STRING" id="285458.BGM19_22130"/>
<reference evidence="2 3" key="1">
    <citation type="submission" date="2016-08" db="EMBL/GenBank/DDBJ databases">
        <title>Complete genome sequence of Streptomyces agglomeratus strain 6-3-2, a novel anti-MRSA actinomycete isolated from Wuli of Tebit, China.</title>
        <authorList>
            <person name="Chen X."/>
        </authorList>
    </citation>
    <scope>NUCLEOTIDE SEQUENCE [LARGE SCALE GENOMIC DNA]</scope>
    <source>
        <strain evidence="2 3">6-3-2</strain>
    </source>
</reference>
<gene>
    <name evidence="2" type="ORF">AS594_14685</name>
</gene>
<organism evidence="2 3">
    <name type="scientific">Streptomyces agglomeratus</name>
    <dbReference type="NCBI Taxonomy" id="285458"/>
    <lineage>
        <taxon>Bacteria</taxon>
        <taxon>Bacillati</taxon>
        <taxon>Actinomycetota</taxon>
        <taxon>Actinomycetes</taxon>
        <taxon>Kitasatosporales</taxon>
        <taxon>Streptomycetaceae</taxon>
        <taxon>Streptomyces</taxon>
    </lineage>
</organism>
<dbReference type="Proteomes" id="UP000095759">
    <property type="component" value="Unassembled WGS sequence"/>
</dbReference>
<evidence type="ECO:0000256" key="1">
    <source>
        <dbReference type="SAM" id="MobiDB-lite"/>
    </source>
</evidence>
<protein>
    <submittedName>
        <fullName evidence="2">Uncharacterized protein</fullName>
    </submittedName>
</protein>
<sequence>MTTQYTPLSNLPYPQPSDPANLPAHMQSLAQSLDGRTVLRFATATERDAKLPTPVAGTVAWIASPGRLMNYTGSAWVPVGAVPVFRVNSDGGTTTSAAYVETLTSATGDPMNAVFTVPASGQVIISVGCYMFSTATNVGTYMSANIRNAAGTVVLSANDARAALVNSPNRASVSTQFLVTGLAVGTTHTATPAYRSGGTTNTANYDTRYIRVDPIM</sequence>
<dbReference type="RefSeq" id="WP_069935122.1">
    <property type="nucleotide sequence ID" value="NZ_MEHJ01000001.1"/>
</dbReference>
<comment type="caution">
    <text evidence="2">The sequence shown here is derived from an EMBL/GenBank/DDBJ whole genome shotgun (WGS) entry which is preliminary data.</text>
</comment>
<keyword evidence="3" id="KW-1185">Reference proteome</keyword>
<proteinExistence type="predicted"/>
<dbReference type="AlphaFoldDB" id="A0A1E5P7Q7"/>
<accession>A0A1E5P7Q7</accession>